<comment type="caution">
    <text evidence="10">The sequence shown here is derived from an EMBL/GenBank/DDBJ whole genome shotgun (WGS) entry which is preliminary data.</text>
</comment>
<dbReference type="PANTHER" id="PTHR10663:SF398">
    <property type="entry name" value="BREFELDIN A-INHIBITED GUANINE NUCLEOTIDE-EXCHANGE PROTEIN 1"/>
    <property type="match status" value="1"/>
</dbReference>
<reference evidence="10" key="1">
    <citation type="submission" date="2020-10" db="EMBL/GenBank/DDBJ databases">
        <authorList>
            <person name="Han B."/>
            <person name="Lu T."/>
            <person name="Zhao Q."/>
            <person name="Huang X."/>
            <person name="Zhao Y."/>
        </authorList>
    </citation>
    <scope>NUCLEOTIDE SEQUENCE</scope>
</reference>
<evidence type="ECO:0000256" key="4">
    <source>
        <dbReference type="ARBA" id="ARBA00022490"/>
    </source>
</evidence>
<dbReference type="Proteomes" id="UP000604825">
    <property type="component" value="Unassembled WGS sequence"/>
</dbReference>
<dbReference type="GO" id="GO:0005802">
    <property type="term" value="C:trans-Golgi network"/>
    <property type="evidence" value="ECO:0007669"/>
    <property type="project" value="TreeGrafter"/>
</dbReference>
<dbReference type="FunFam" id="1.10.220.20:FF:000002">
    <property type="entry name" value="Brefeldin A-inhibited guanine nucleotide-exchange protein 1"/>
    <property type="match status" value="1"/>
</dbReference>
<dbReference type="InterPro" id="IPR023394">
    <property type="entry name" value="Sec7_C_sf"/>
</dbReference>
<evidence type="ECO:0000256" key="6">
    <source>
        <dbReference type="ARBA" id="ARBA00022927"/>
    </source>
</evidence>
<evidence type="ECO:0000259" key="9">
    <source>
        <dbReference type="PROSITE" id="PS50190"/>
    </source>
</evidence>
<dbReference type="GO" id="GO:0032012">
    <property type="term" value="P:regulation of ARF protein signal transduction"/>
    <property type="evidence" value="ECO:0007669"/>
    <property type="project" value="InterPro"/>
</dbReference>
<dbReference type="Pfam" id="PF01369">
    <property type="entry name" value="Sec7"/>
    <property type="match status" value="1"/>
</dbReference>
<keyword evidence="5" id="KW-0344">Guanine-nucleotide releasing factor</keyword>
<keyword evidence="7" id="KW-0472">Membrane</keyword>
<dbReference type="GO" id="GO:0005829">
    <property type="term" value="C:cytosol"/>
    <property type="evidence" value="ECO:0007669"/>
    <property type="project" value="UniProtKB-SubCell"/>
</dbReference>
<evidence type="ECO:0000256" key="2">
    <source>
        <dbReference type="ARBA" id="ARBA00004514"/>
    </source>
</evidence>
<dbReference type="PANTHER" id="PTHR10663">
    <property type="entry name" value="GUANYL-NUCLEOTIDE EXCHANGE FACTOR"/>
    <property type="match status" value="1"/>
</dbReference>
<keyword evidence="3" id="KW-0813">Transport</keyword>
<evidence type="ECO:0000256" key="1">
    <source>
        <dbReference type="ARBA" id="ARBA00004287"/>
    </source>
</evidence>
<keyword evidence="4" id="KW-0963">Cytoplasm</keyword>
<evidence type="ECO:0000256" key="8">
    <source>
        <dbReference type="SAM" id="MobiDB-lite"/>
    </source>
</evidence>
<organism evidence="10 11">
    <name type="scientific">Miscanthus lutarioriparius</name>
    <dbReference type="NCBI Taxonomy" id="422564"/>
    <lineage>
        <taxon>Eukaryota</taxon>
        <taxon>Viridiplantae</taxon>
        <taxon>Streptophyta</taxon>
        <taxon>Embryophyta</taxon>
        <taxon>Tracheophyta</taxon>
        <taxon>Spermatophyta</taxon>
        <taxon>Magnoliopsida</taxon>
        <taxon>Liliopsida</taxon>
        <taxon>Poales</taxon>
        <taxon>Poaceae</taxon>
        <taxon>PACMAD clade</taxon>
        <taxon>Panicoideae</taxon>
        <taxon>Andropogonodae</taxon>
        <taxon>Andropogoneae</taxon>
        <taxon>Saccharinae</taxon>
        <taxon>Miscanthus</taxon>
    </lineage>
</organism>
<dbReference type="InterPro" id="IPR035999">
    <property type="entry name" value="Sec7_dom_sf"/>
</dbReference>
<dbReference type="InterPro" id="IPR032629">
    <property type="entry name" value="DCB_dom"/>
</dbReference>
<feature type="region of interest" description="Disordered" evidence="8">
    <location>
        <begin position="52"/>
        <end position="72"/>
    </location>
</feature>
<evidence type="ECO:0000256" key="5">
    <source>
        <dbReference type="ARBA" id="ARBA00022658"/>
    </source>
</evidence>
<comment type="subcellular location">
    <subcellularLocation>
        <location evidence="2">Cytoplasm</location>
        <location evidence="2">Cytosol</location>
    </subcellularLocation>
    <subcellularLocation>
        <location evidence="1">Membrane</location>
        <topology evidence="1">Peripheral membrane protein</topology>
        <orientation evidence="1">Cytoplasmic side</orientation>
    </subcellularLocation>
</comment>
<dbReference type="SUPFAM" id="SSF48425">
    <property type="entry name" value="Sec7 domain"/>
    <property type="match status" value="1"/>
</dbReference>
<dbReference type="PROSITE" id="PS50190">
    <property type="entry name" value="SEC7"/>
    <property type="match status" value="1"/>
</dbReference>
<protein>
    <recommendedName>
        <fullName evidence="9">SEC7 domain-containing protein</fullName>
    </recommendedName>
</protein>
<proteinExistence type="predicted"/>
<name>A0A811S6M2_9POAL</name>
<dbReference type="InterPro" id="IPR032691">
    <property type="entry name" value="Mon2/Sec7/BIG1-like_HUS"/>
</dbReference>
<gene>
    <name evidence="10" type="ORF">NCGR_LOCUS60344</name>
</gene>
<dbReference type="Pfam" id="PF20252">
    <property type="entry name" value="BIG2_C"/>
    <property type="match status" value="1"/>
</dbReference>
<dbReference type="Gene3D" id="1.10.220.20">
    <property type="match status" value="1"/>
</dbReference>
<dbReference type="Pfam" id="PF12783">
    <property type="entry name" value="Sec7-like_HUS"/>
    <property type="match status" value="1"/>
</dbReference>
<dbReference type="Pfam" id="PF16213">
    <property type="entry name" value="DCB"/>
    <property type="match status" value="1"/>
</dbReference>
<evidence type="ECO:0000256" key="3">
    <source>
        <dbReference type="ARBA" id="ARBA00022448"/>
    </source>
</evidence>
<keyword evidence="11" id="KW-1185">Reference proteome</keyword>
<dbReference type="SUPFAM" id="SSF48371">
    <property type="entry name" value="ARM repeat"/>
    <property type="match status" value="2"/>
</dbReference>
<evidence type="ECO:0000313" key="11">
    <source>
        <dbReference type="Proteomes" id="UP000604825"/>
    </source>
</evidence>
<sequence length="1669" mass="184382">MSSSEPDAEGALGGASPSARVLARALDKIIKHSSCRRHAALVAASKSALDLLSSSPAPDDEPDTSSPSPVPGLPAPAAAAALAALLLALDPASPKVAEPALECVAGLLFLRLLLGDVDAVDPSPVPKLFAAVLSCISLGGGGDEALELAVLRVLVAFARCPGVSVSGECLGQVVKACYNVYLGSASGGNQLCAKMALAQVLVIVFARVEADAMDVRVRTVSAADMIDLSDRSLNDSSVVQAAQVFLNEAMEGSDVPEEAPPVDAASVEAEGTGEDGGISKIREDGLALFKNLCKLSMKFGTPDSPEDPMLLRGKVLSLELVRMVIDNAGPFWKTNEKYLEAVKQYLCLSLLKNSALSAMSVFQLLCSIFMSLISRFRSGLKEEIGMFFPMLILRVLENVLQPSFLQKMTVLNFLEKISEEPQVIIDIFVNFDCDVDAPNIFERIINGLLKTALGVPTGSTTTLTVAQDQTFRIESVKCLATVVKSMGAWIDQQLRIGEFSSGSSETLSSAENHNIHNGEEGSGIDYELQLDTSSSDITDSSSLEQRRAYKIELQKGITLFNKKPSKGIDFLIRSKKIVNSPEDVASFLRNTAGLNATMIGDYLGERDDFPLKVMHAYVDALNFEGMDFGQAIRFFLQGFSADTAYVLAYSVILLNTDAHNPTVKNKMSKADFMRNNRGIDDGKDLPEDYLSTLYDQIVNNEIKMTADSSVAQTKQSNSVGRLLGLDNIINFVNWRSAEDKAVGANDLLIKHIQEKFKAKRGKSESTFYVVADATILRFMMESCWAPMMAAFSVLLDQCDDKAATSQCLKGLRFSVHITSVMCMQTQRDAFLTSIAKFTSLHSAADMKQKNIDSMKAIISIAIEDGNYLQEAWEHVLTCLSRFEHLHLLGEGVPTDASFLTVPLIESEEKTNKSTSVLTSKKTNALQNPAVMAAVRGGTYDSTVAKGSASALVTPEQINNFLSSINLLDQIGIVELNHIFAHSQRLNSDAIVAFVKALCKVSMTELQSPTDPRIFCLTKIVEIAHYNMNRIRLVWSRIWKVLSDFFVSVGLLENLSVAIFVMDSLRQLAMKFLEREELANYNFQNEFLRPFVIVMQRSNAPEVRELIVRCVSQMVLSRVNNIKSGWKGVFMVFTSAAADDTRSTVLLAFETVEKIVRDYFHHITETETTTFTDCVTCLIAFTSSQFNSDANLNAIAFLRFCAVKLAEEGFACQDRAFEQPRNSAMVCGGNATVQKDGHISLWVPLLAGLAKLTTDPRLTIKKGAVGVLFDILKDHGNLFSLTFWTDIFEHVVYPLFSNERSTPSDQISSSNSAEYNLPDLETQTLAVKCLVGLFVNFFDVIRPELGRTASIVTFFIRSPYKHCATIGVSAIMRLAEGVGNKLSKEEWKEILILFRESVTHTFIMFSKIVRMMQDIDIPDRIDSYSETEQYLDQEMYGNDEEEANMETTSYAIVKLKNHMALLLMVIQNIIKLYEEHRKYLHAEHISILLEMMSAIATHSSEVSSESSLQMKFHKACSLLEVSEPAIVHFENESYQSYIKLLQALQHDYPSLSEEMNIESQVLDTCEQILRTYLKCTGHKPYDETSQRNPSLHYAVPLSAAKKEELAARTPLVLQVMKLLGDLERDSFSRILPCFFPFLVDLIRCEHSSGEVQHALYNIFQSAILPMIRVE</sequence>
<dbReference type="OrthoDB" id="430364at2759"/>
<dbReference type="GO" id="GO:0015031">
    <property type="term" value="P:protein transport"/>
    <property type="evidence" value="ECO:0007669"/>
    <property type="project" value="UniProtKB-KW"/>
</dbReference>
<dbReference type="Gene3D" id="1.10.1000.11">
    <property type="entry name" value="Arf Nucleotide-binding Site Opener,domain 2"/>
    <property type="match status" value="1"/>
</dbReference>
<dbReference type="GO" id="GO:0005085">
    <property type="term" value="F:guanyl-nucleotide exchange factor activity"/>
    <property type="evidence" value="ECO:0007669"/>
    <property type="project" value="UniProtKB-KW"/>
</dbReference>
<dbReference type="SMART" id="SM00222">
    <property type="entry name" value="Sec7"/>
    <property type="match status" value="1"/>
</dbReference>
<dbReference type="CDD" id="cd00171">
    <property type="entry name" value="Sec7"/>
    <property type="match status" value="1"/>
</dbReference>
<dbReference type="InterPro" id="IPR015403">
    <property type="entry name" value="Mon2/Sec7/BIG1-like_HDS"/>
</dbReference>
<dbReference type="GO" id="GO:0016020">
    <property type="term" value="C:membrane"/>
    <property type="evidence" value="ECO:0007669"/>
    <property type="project" value="UniProtKB-SubCell"/>
</dbReference>
<evidence type="ECO:0000313" key="10">
    <source>
        <dbReference type="EMBL" id="CAD6336246.1"/>
    </source>
</evidence>
<dbReference type="InterPro" id="IPR000904">
    <property type="entry name" value="Sec7_dom"/>
</dbReference>
<evidence type="ECO:0000256" key="7">
    <source>
        <dbReference type="ARBA" id="ARBA00023136"/>
    </source>
</evidence>
<dbReference type="InterPro" id="IPR046455">
    <property type="entry name" value="Sec7/BIG1-like_C"/>
</dbReference>
<dbReference type="InterPro" id="IPR016024">
    <property type="entry name" value="ARM-type_fold"/>
</dbReference>
<dbReference type="EMBL" id="CAJGYO010000018">
    <property type="protein sequence ID" value="CAD6336246.1"/>
    <property type="molecule type" value="Genomic_DNA"/>
</dbReference>
<feature type="domain" description="SEC7" evidence="9">
    <location>
        <begin position="542"/>
        <end position="700"/>
    </location>
</feature>
<keyword evidence="6" id="KW-0653">Protein transport</keyword>
<accession>A0A811S6M2</accession>
<dbReference type="Pfam" id="PF09324">
    <property type="entry name" value="Sec7-like_HDS"/>
    <property type="match status" value="1"/>
</dbReference>